<gene>
    <name evidence="2" type="ORF">LA5096_05902</name>
</gene>
<dbReference type="InterPro" id="IPR003779">
    <property type="entry name" value="CMD-like"/>
</dbReference>
<feature type="domain" description="Carboxymuconolactone decarboxylase-like" evidence="1">
    <location>
        <begin position="40"/>
        <end position="123"/>
    </location>
</feature>
<dbReference type="Gene3D" id="1.20.1290.10">
    <property type="entry name" value="AhpD-like"/>
    <property type="match status" value="1"/>
</dbReference>
<keyword evidence="3" id="KW-1185">Reference proteome</keyword>
<dbReference type="PANTHER" id="PTHR35446">
    <property type="entry name" value="SI:CH211-175M2.5"/>
    <property type="match status" value="1"/>
</dbReference>
<dbReference type="InterPro" id="IPR029032">
    <property type="entry name" value="AhpD-like"/>
</dbReference>
<dbReference type="PANTHER" id="PTHR35446:SF2">
    <property type="entry name" value="CARBOXYMUCONOLACTONE DECARBOXYLASE-LIKE DOMAIN-CONTAINING PROTEIN"/>
    <property type="match status" value="1"/>
</dbReference>
<reference evidence="3" key="1">
    <citation type="submission" date="2015-07" db="EMBL/GenBank/DDBJ databases">
        <authorList>
            <person name="Rodrigo-Torres Lidia"/>
            <person name="Arahal R.David."/>
        </authorList>
    </citation>
    <scope>NUCLEOTIDE SEQUENCE [LARGE SCALE GENOMIC DNA]</scope>
    <source>
        <strain evidence="3">CECT 5096</strain>
    </source>
</reference>
<evidence type="ECO:0000313" key="2">
    <source>
        <dbReference type="EMBL" id="CTQ78888.1"/>
    </source>
</evidence>
<dbReference type="GO" id="GO:0051920">
    <property type="term" value="F:peroxiredoxin activity"/>
    <property type="evidence" value="ECO:0007669"/>
    <property type="project" value="InterPro"/>
</dbReference>
<protein>
    <submittedName>
        <fullName evidence="2">Putative peroxidase-related enzyme</fullName>
    </submittedName>
</protein>
<keyword evidence="2" id="KW-0560">Oxidoreductase</keyword>
<dbReference type="Pfam" id="PF02627">
    <property type="entry name" value="CMD"/>
    <property type="match status" value="1"/>
</dbReference>
<dbReference type="GeneID" id="97673137"/>
<dbReference type="SUPFAM" id="SSF69118">
    <property type="entry name" value="AhpD-like"/>
    <property type="match status" value="1"/>
</dbReference>
<dbReference type="Proteomes" id="UP000049983">
    <property type="component" value="Unassembled WGS sequence"/>
</dbReference>
<dbReference type="STRING" id="311410.LA5095_05548"/>
<evidence type="ECO:0000313" key="3">
    <source>
        <dbReference type="Proteomes" id="UP000049983"/>
    </source>
</evidence>
<dbReference type="AlphaFoldDB" id="A0A0M6ZIW4"/>
<sequence length="194" mass="21060">MAHVAPVDLEASREAAEEIKWLAGQTGFVANSMLTLSHRPEIATAVLNLIRAVVRNPNSTVDPALLWMVAHVTSLSNGCRYCSAHTFKNGADNGVPQDKLEALWDFETSALFSDVERAALRIALTGGQCPASADAADMEILRNHFSTAQIVEICSVIALFGFNNRWNALMETELEESVVTFVNSKNYHGPDATA</sequence>
<dbReference type="OrthoDB" id="9801997at2"/>
<organism evidence="2 3">
    <name type="scientific">Roseibium album</name>
    <dbReference type="NCBI Taxonomy" id="311410"/>
    <lineage>
        <taxon>Bacteria</taxon>
        <taxon>Pseudomonadati</taxon>
        <taxon>Pseudomonadota</taxon>
        <taxon>Alphaproteobacteria</taxon>
        <taxon>Hyphomicrobiales</taxon>
        <taxon>Stappiaceae</taxon>
        <taxon>Roseibium</taxon>
    </lineage>
</organism>
<accession>A0A0M6ZIW4</accession>
<dbReference type="RefSeq" id="WP_055121019.1">
    <property type="nucleotide sequence ID" value="NZ_CANKXR010000016.1"/>
</dbReference>
<keyword evidence="2" id="KW-0575">Peroxidase</keyword>
<dbReference type="EMBL" id="CXWC01000016">
    <property type="protein sequence ID" value="CTQ78888.1"/>
    <property type="molecule type" value="Genomic_DNA"/>
</dbReference>
<name>A0A0M6ZIW4_9HYPH</name>
<proteinExistence type="predicted"/>
<evidence type="ECO:0000259" key="1">
    <source>
        <dbReference type="Pfam" id="PF02627"/>
    </source>
</evidence>